<accession>A0ABR1M7U3</accession>
<sequence>MGHGRAPERKRGFDEIQKDDNDPASKESEKPVKNSRKTLHLTSEDDRRTLRENSSSPNNLQLILTKDAVYARALCTVELLKAKRDILVKLDGKMTAIRNNVNVALDRFTQALIKAFRGNPEMTADDFGFKNYQLINNPSDRKRYSAQELIDRSTRYALGSKIEIYSSLRYAVGMSACIVRFTLSEVPEYITFADLDTSEAHNYNKAFHLGRFSVTMRGAFLKLTQLMTGITDKIKTRTRC</sequence>
<keyword evidence="3" id="KW-1185">Reference proteome</keyword>
<proteinExistence type="predicted"/>
<dbReference type="EMBL" id="JBBPEH010000002">
    <property type="protein sequence ID" value="KAK7542581.1"/>
    <property type="molecule type" value="Genomic_DNA"/>
</dbReference>
<evidence type="ECO:0000313" key="3">
    <source>
        <dbReference type="Proteomes" id="UP001360953"/>
    </source>
</evidence>
<feature type="compositionally biased region" description="Basic and acidic residues" evidence="1">
    <location>
        <begin position="1"/>
        <end position="32"/>
    </location>
</feature>
<dbReference type="RefSeq" id="XP_066658874.1">
    <property type="nucleotide sequence ID" value="XM_066794592.1"/>
</dbReference>
<dbReference type="Proteomes" id="UP001360953">
    <property type="component" value="Unassembled WGS sequence"/>
</dbReference>
<protein>
    <submittedName>
        <fullName evidence="2">Uncharacterized protein</fullName>
    </submittedName>
</protein>
<reference evidence="2 3" key="1">
    <citation type="submission" date="2024-04" db="EMBL/GenBank/DDBJ databases">
        <title>Phyllosticta paracitricarpa is synonymous to the EU quarantine fungus P. citricarpa based on phylogenomic analyses.</title>
        <authorList>
            <consortium name="Lawrence Berkeley National Laboratory"/>
            <person name="Van ingen-buijs V.A."/>
            <person name="Van westerhoven A.C."/>
            <person name="Haridas S."/>
            <person name="Skiadas P."/>
            <person name="Martin F."/>
            <person name="Groenewald J.Z."/>
            <person name="Crous P.W."/>
            <person name="Seidl M.F."/>
        </authorList>
    </citation>
    <scope>NUCLEOTIDE SEQUENCE [LARGE SCALE GENOMIC DNA]</scope>
    <source>
        <strain evidence="2 3">CPC 17464</strain>
    </source>
</reference>
<gene>
    <name evidence="2" type="ORF">J3D65DRAFT_221445</name>
</gene>
<dbReference type="GeneID" id="92027498"/>
<comment type="caution">
    <text evidence="2">The sequence shown here is derived from an EMBL/GenBank/DDBJ whole genome shotgun (WGS) entry which is preliminary data.</text>
</comment>
<name>A0ABR1M7U3_9PEZI</name>
<feature type="region of interest" description="Disordered" evidence="1">
    <location>
        <begin position="1"/>
        <end position="39"/>
    </location>
</feature>
<evidence type="ECO:0000313" key="2">
    <source>
        <dbReference type="EMBL" id="KAK7542581.1"/>
    </source>
</evidence>
<evidence type="ECO:0000256" key="1">
    <source>
        <dbReference type="SAM" id="MobiDB-lite"/>
    </source>
</evidence>
<organism evidence="2 3">
    <name type="scientific">Phyllosticta citribraziliensis</name>
    <dbReference type="NCBI Taxonomy" id="989973"/>
    <lineage>
        <taxon>Eukaryota</taxon>
        <taxon>Fungi</taxon>
        <taxon>Dikarya</taxon>
        <taxon>Ascomycota</taxon>
        <taxon>Pezizomycotina</taxon>
        <taxon>Dothideomycetes</taxon>
        <taxon>Dothideomycetes incertae sedis</taxon>
        <taxon>Botryosphaeriales</taxon>
        <taxon>Phyllostictaceae</taxon>
        <taxon>Phyllosticta</taxon>
    </lineage>
</organism>